<accession>A0A2I2GNB7</accession>
<dbReference type="Proteomes" id="UP000234275">
    <property type="component" value="Unassembled WGS sequence"/>
</dbReference>
<dbReference type="PANTHER" id="PTHR10340">
    <property type="entry name" value="SPHINGOMYELIN PHOSPHODIESTERASE"/>
    <property type="match status" value="1"/>
</dbReference>
<dbReference type="GeneID" id="36555869"/>
<evidence type="ECO:0000256" key="2">
    <source>
        <dbReference type="ARBA" id="ARBA00023180"/>
    </source>
</evidence>
<dbReference type="STRING" id="1392250.A0A2I2GNB7"/>
<dbReference type="RefSeq" id="XP_024709684.1">
    <property type="nucleotide sequence ID" value="XM_024848170.1"/>
</dbReference>
<keyword evidence="2" id="KW-0325">Glycoprotein</keyword>
<organism evidence="4 5">
    <name type="scientific">Aspergillus steynii IBT 23096</name>
    <dbReference type="NCBI Taxonomy" id="1392250"/>
    <lineage>
        <taxon>Eukaryota</taxon>
        <taxon>Fungi</taxon>
        <taxon>Dikarya</taxon>
        <taxon>Ascomycota</taxon>
        <taxon>Pezizomycotina</taxon>
        <taxon>Eurotiomycetes</taxon>
        <taxon>Eurotiomycetidae</taxon>
        <taxon>Eurotiales</taxon>
        <taxon>Aspergillaceae</taxon>
        <taxon>Aspergillus</taxon>
        <taxon>Aspergillus subgen. Circumdati</taxon>
    </lineage>
</organism>
<dbReference type="InterPro" id="IPR041805">
    <property type="entry name" value="ASMase/PPN1_MPP"/>
</dbReference>
<dbReference type="AlphaFoldDB" id="A0A2I2GNB7"/>
<evidence type="ECO:0000256" key="1">
    <source>
        <dbReference type="ARBA" id="ARBA00022801"/>
    </source>
</evidence>
<name>A0A2I2GNB7_9EURO</name>
<protein>
    <submittedName>
        <fullName evidence="4">Acid sphingomyelinase and PHM5 phosphate metabolism protein</fullName>
    </submittedName>
</protein>
<keyword evidence="5" id="KW-1185">Reference proteome</keyword>
<dbReference type="SUPFAM" id="SSF56300">
    <property type="entry name" value="Metallo-dependent phosphatases"/>
    <property type="match status" value="1"/>
</dbReference>
<dbReference type="PANTHER" id="PTHR10340:SF34">
    <property type="entry name" value="SPHINGOMYELIN PHOSPHODIESTERASE"/>
    <property type="match status" value="1"/>
</dbReference>
<evidence type="ECO:0000313" key="4">
    <source>
        <dbReference type="EMBL" id="PLB54382.1"/>
    </source>
</evidence>
<sequence length="423" mass="45858">MAAVAALDPAFTLYTGDVPAHDIWMVNQSSVLRDFNSTYAQLGALGLVYAALGNHDAAPVNLFPSDTIPASHRPQWAYDALSDDWTALMGANYSTPPTDGPEGSYSILHDDSPGGHPLRIISYNSVLYYKYNFYAYTDPMPADPDGLLAWLIDELTAAESAGQRVWLVAHIPAGGPDTLHAYSTAFDRIVNRYAATIAALFYGHTHTDLFQLSYRDYSADGRTAQSASAVAYIAPSLTPTSGPPAFRIYDIDPVTFAVLDYTVYIATLPAATAGTAGAPQIRWSKYYSAKEAYGGMVSPPVTAAADELTPAFWHNVTVAMERDDAVFRGFWERTTRGYNVSECTGACARKEICALRGGDARFNCRSGGWGVDLAKRERVEGAGGHEKGMKRPVCDDDGLGRVLGEMLRRPGVEKLIRQRAGLD</sequence>
<dbReference type="VEuPathDB" id="FungiDB:P170DRAFT_432020"/>
<dbReference type="GO" id="GO:0008081">
    <property type="term" value="F:phosphoric diester hydrolase activity"/>
    <property type="evidence" value="ECO:0007669"/>
    <property type="project" value="TreeGrafter"/>
</dbReference>
<comment type="caution">
    <text evidence="4">The sequence shown here is derived from an EMBL/GenBank/DDBJ whole genome shotgun (WGS) entry which is preliminary data.</text>
</comment>
<evidence type="ECO:0000259" key="3">
    <source>
        <dbReference type="Pfam" id="PF00149"/>
    </source>
</evidence>
<evidence type="ECO:0000313" key="5">
    <source>
        <dbReference type="Proteomes" id="UP000234275"/>
    </source>
</evidence>
<reference evidence="4 5" key="1">
    <citation type="submission" date="2016-12" db="EMBL/GenBank/DDBJ databases">
        <title>The genomes of Aspergillus section Nigri reveals drivers in fungal speciation.</title>
        <authorList>
            <consortium name="DOE Joint Genome Institute"/>
            <person name="Vesth T.C."/>
            <person name="Nybo J."/>
            <person name="Theobald S."/>
            <person name="Brandl J."/>
            <person name="Frisvad J.C."/>
            <person name="Nielsen K.F."/>
            <person name="Lyhne E.K."/>
            <person name="Kogle M.E."/>
            <person name="Kuo A."/>
            <person name="Riley R."/>
            <person name="Clum A."/>
            <person name="Nolan M."/>
            <person name="Lipzen A."/>
            <person name="Salamov A."/>
            <person name="Henrissat B."/>
            <person name="Wiebenga A."/>
            <person name="De Vries R.P."/>
            <person name="Grigoriev I.V."/>
            <person name="Mortensen U.H."/>
            <person name="Andersen M.R."/>
            <person name="Baker S.E."/>
        </authorList>
    </citation>
    <scope>NUCLEOTIDE SEQUENCE [LARGE SCALE GENOMIC DNA]</scope>
    <source>
        <strain evidence="4 5">IBT 23096</strain>
    </source>
</reference>
<proteinExistence type="predicted"/>
<gene>
    <name evidence="4" type="ORF">P170DRAFT_432020</name>
</gene>
<dbReference type="InterPro" id="IPR029052">
    <property type="entry name" value="Metallo-depent_PP-like"/>
</dbReference>
<feature type="domain" description="Calcineurin-like phosphoesterase" evidence="3">
    <location>
        <begin position="8"/>
        <end position="207"/>
    </location>
</feature>
<keyword evidence="1" id="KW-0378">Hydrolase</keyword>
<dbReference type="InterPro" id="IPR004843">
    <property type="entry name" value="Calcineurin-like_PHP"/>
</dbReference>
<dbReference type="Gene3D" id="3.60.21.10">
    <property type="match status" value="1"/>
</dbReference>
<dbReference type="CDD" id="cd00842">
    <property type="entry name" value="MPP_ASMase"/>
    <property type="match status" value="1"/>
</dbReference>
<dbReference type="OrthoDB" id="282973at2759"/>
<dbReference type="EMBL" id="MSFO01000001">
    <property type="protein sequence ID" value="PLB54382.1"/>
    <property type="molecule type" value="Genomic_DNA"/>
</dbReference>
<dbReference type="Pfam" id="PF00149">
    <property type="entry name" value="Metallophos"/>
    <property type="match status" value="1"/>
</dbReference>